<dbReference type="Proteomes" id="UP001631949">
    <property type="component" value="Unassembled WGS sequence"/>
</dbReference>
<accession>A0ABW9GXV5</accession>
<organism evidence="3 4">
    <name type="scientific">Peptococcus simiae</name>
    <dbReference type="NCBI Taxonomy" id="1643805"/>
    <lineage>
        <taxon>Bacteria</taxon>
        <taxon>Bacillati</taxon>
        <taxon>Bacillota</taxon>
        <taxon>Clostridia</taxon>
        <taxon>Eubacteriales</taxon>
        <taxon>Peptococcaceae</taxon>
        <taxon>Peptococcus</taxon>
    </lineage>
</organism>
<dbReference type="InterPro" id="IPR047629">
    <property type="entry name" value="IS1182_transpos"/>
</dbReference>
<feature type="domain" description="Transposase InsH N-terminal" evidence="1">
    <location>
        <begin position="32"/>
        <end position="115"/>
    </location>
</feature>
<keyword evidence="4" id="KW-1185">Reference proteome</keyword>
<feature type="domain" description="Transposase DDE" evidence="2">
    <location>
        <begin position="380"/>
        <end position="509"/>
    </location>
</feature>
<dbReference type="EMBL" id="JBJUVG010000002">
    <property type="protein sequence ID" value="MFM9413250.1"/>
    <property type="molecule type" value="Genomic_DNA"/>
</dbReference>
<dbReference type="NCBIfam" id="NF033551">
    <property type="entry name" value="transpos_IS1182"/>
    <property type="match status" value="1"/>
</dbReference>
<comment type="caution">
    <text evidence="3">The sequence shown here is derived from an EMBL/GenBank/DDBJ whole genome shotgun (WGS) entry which is preliminary data.</text>
</comment>
<dbReference type="RefSeq" id="WP_408976864.1">
    <property type="nucleotide sequence ID" value="NZ_JBJUVG010000002.1"/>
</dbReference>
<dbReference type="PANTHER" id="PTHR33408">
    <property type="entry name" value="TRANSPOSASE"/>
    <property type="match status" value="1"/>
</dbReference>
<sequence>MSYNNYFNLSLEREQLQVKMSFYDLHIEDDGKVGLVQQLVERMDLTALIGSYKKRGRRPACNPVTMLQIIIFCYSEGLFSCRAIEKACKYDLRLRLILAGQKPPDYASINRFRQRLAPLAEDLLHQFLKMLIEDKQVDLSSIYIDGTKIESFANRYSFVWKKSILRHQAKLSARVADYFNLPKETASQILEDTLEESLKALYKKAGEKEIVFVYGSGKRKTREQKEIEMLQKWLDRFQKYKQQLDLLADRNAYSKTDPDASFMRMKDDHMRNGQLKPAYNIQLASSGQFIIAAYASAHPNDMPTLIPFLSQVIPKYRGLILRVVCDSGYESIENYSFLAKENIQAFIKPANYDKSKTRKYKEDIGRRENMTYVSEGDYYICTNGKRLLRQKDYYKTRKSGHKERIQNYRCQECTNCPFTKSCNKYAKVANPKSKGISFSPDFQHYREEALENLRSQLGIEERINRSIQAEGMFSKLKDGLKYNRFRHKGLESIVAEINLMAIAMNLNTLLSKIKKGCQGPIRYQKAV</sequence>
<proteinExistence type="predicted"/>
<dbReference type="PANTHER" id="PTHR33408:SF2">
    <property type="entry name" value="TRANSPOSASE DDE DOMAIN-CONTAINING PROTEIN"/>
    <property type="match status" value="1"/>
</dbReference>
<dbReference type="InterPro" id="IPR025668">
    <property type="entry name" value="Tnp_DDE_dom"/>
</dbReference>
<evidence type="ECO:0000313" key="4">
    <source>
        <dbReference type="Proteomes" id="UP001631949"/>
    </source>
</evidence>
<name>A0ABW9GXV5_9FIRM</name>
<protein>
    <submittedName>
        <fullName evidence="3">IS1182 family transposase</fullName>
    </submittedName>
</protein>
<dbReference type="InterPro" id="IPR008490">
    <property type="entry name" value="Transposase_InsH_N"/>
</dbReference>
<evidence type="ECO:0000313" key="3">
    <source>
        <dbReference type="EMBL" id="MFM9413250.1"/>
    </source>
</evidence>
<evidence type="ECO:0000259" key="2">
    <source>
        <dbReference type="Pfam" id="PF13751"/>
    </source>
</evidence>
<dbReference type="Pfam" id="PF05598">
    <property type="entry name" value="DUF772"/>
    <property type="match status" value="1"/>
</dbReference>
<reference evidence="3 4" key="1">
    <citation type="journal article" date="2016" name="Int. J. Syst. Evol. Microbiol.">
        <title>Peptococcus simiae sp. nov., isolated from rhesus macaque faeces and emended description of the genus Peptococcus.</title>
        <authorList>
            <person name="Shkoporov A.N."/>
            <person name="Efimov B.A."/>
            <person name="Kondova I."/>
            <person name="Ouwerling B."/>
            <person name="Chaplin A.V."/>
            <person name="Shcherbakova V.A."/>
            <person name="Langermans J.A.M."/>
        </authorList>
    </citation>
    <scope>NUCLEOTIDE SEQUENCE [LARGE SCALE GENOMIC DNA]</scope>
    <source>
        <strain evidence="3 4">M108</strain>
    </source>
</reference>
<evidence type="ECO:0000259" key="1">
    <source>
        <dbReference type="Pfam" id="PF05598"/>
    </source>
</evidence>
<dbReference type="Pfam" id="PF13751">
    <property type="entry name" value="DDE_Tnp_1_6"/>
    <property type="match status" value="1"/>
</dbReference>
<gene>
    <name evidence="3" type="ORF">ACKQTC_02560</name>
</gene>